<keyword evidence="2" id="KW-0964">Secreted</keyword>
<dbReference type="InterPro" id="IPR038408">
    <property type="entry name" value="GNK2_sf"/>
</dbReference>
<evidence type="ECO:0000256" key="1">
    <source>
        <dbReference type="ARBA" id="ARBA00004613"/>
    </source>
</evidence>
<keyword evidence="4" id="KW-0677">Repeat</keyword>
<accession>A0A2P5XF90</accession>
<dbReference type="AlphaFoldDB" id="A0A2P5XF90"/>
<evidence type="ECO:0000313" key="8">
    <source>
        <dbReference type="Proteomes" id="UP000239757"/>
    </source>
</evidence>
<gene>
    <name evidence="7" type="ORF">GOBAR_AA18683</name>
</gene>
<name>A0A2P5XF90_GOSBA</name>
<dbReference type="EMBL" id="KZ665009">
    <property type="protein sequence ID" value="PPS01981.1"/>
    <property type="molecule type" value="Genomic_DNA"/>
</dbReference>
<evidence type="ECO:0000313" key="7">
    <source>
        <dbReference type="EMBL" id="PPS01981.1"/>
    </source>
</evidence>
<comment type="subcellular location">
    <subcellularLocation>
        <location evidence="1">Secreted</location>
    </subcellularLocation>
</comment>
<dbReference type="CDD" id="cd23509">
    <property type="entry name" value="Gnk2-like"/>
    <property type="match status" value="2"/>
</dbReference>
<proteinExistence type="inferred from homology"/>
<comment type="similarity">
    <text evidence="5">Belongs to the cysteine-rich repeat secretory protein family.</text>
</comment>
<reference evidence="7 8" key="1">
    <citation type="submission" date="2015-01" db="EMBL/GenBank/DDBJ databases">
        <title>Genome of allotetraploid Gossypium barbadense reveals genomic plasticity and fiber elongation in cotton evolution.</title>
        <authorList>
            <person name="Chen X."/>
            <person name="Liu X."/>
            <person name="Zhao B."/>
            <person name="Zheng H."/>
            <person name="Hu Y."/>
            <person name="Lu G."/>
            <person name="Yang C."/>
            <person name="Chen J."/>
            <person name="Shan C."/>
            <person name="Zhang L."/>
            <person name="Zhou Y."/>
            <person name="Wang L."/>
            <person name="Guo W."/>
            <person name="Bai Y."/>
            <person name="Ruan J."/>
            <person name="Shangguan X."/>
            <person name="Mao Y."/>
            <person name="Jiang J."/>
            <person name="Zhu Y."/>
            <person name="Lei J."/>
            <person name="Kang H."/>
            <person name="Chen S."/>
            <person name="He X."/>
            <person name="Wang R."/>
            <person name="Wang Y."/>
            <person name="Chen J."/>
            <person name="Wang L."/>
            <person name="Yu S."/>
            <person name="Wang B."/>
            <person name="Wei J."/>
            <person name="Song S."/>
            <person name="Lu X."/>
            <person name="Gao Z."/>
            <person name="Gu W."/>
            <person name="Deng X."/>
            <person name="Ma D."/>
            <person name="Wang S."/>
            <person name="Liang W."/>
            <person name="Fang L."/>
            <person name="Cai C."/>
            <person name="Zhu X."/>
            <person name="Zhou B."/>
            <person name="Zhang Y."/>
            <person name="Chen Z."/>
            <person name="Xu S."/>
            <person name="Zhu R."/>
            <person name="Wang S."/>
            <person name="Zhang T."/>
            <person name="Zhao G."/>
        </authorList>
    </citation>
    <scope>NUCLEOTIDE SEQUENCE [LARGE SCALE GENOMIC DNA]</scope>
    <source>
        <strain evidence="8">cv. Xinhai21</strain>
        <tissue evidence="7">Leaf</tissue>
    </source>
</reference>
<dbReference type="OrthoDB" id="10312024at2759"/>
<dbReference type="PANTHER" id="PTHR32411:SF43">
    <property type="entry name" value="CYSTEINE-RICH REPEAT SECRETORY PROTEIN 38"/>
    <property type="match status" value="1"/>
</dbReference>
<evidence type="ECO:0000256" key="5">
    <source>
        <dbReference type="ARBA" id="ARBA00038515"/>
    </source>
</evidence>
<sequence>MTAVLAYPIIYSIILLPPPEPVFEKFSSPKLENVNPINLLANLNVLTDYLSIQAPPSGFGLGSIGQNPNQAYGLALCRGDVSTPDCKTCVVEAGSEIRKRCPYDKGAIIWYDNCLFKYANMEFFGHVDNQNKFYMWNLNNVSEPQLFNAKTKELLSDLATQAYANPKMYAAGEMELYGSNKLYGLTQCAGTFPALSVRNVLTT</sequence>
<protein>
    <recommendedName>
        <fullName evidence="6">Gnk2-homologous domain-containing protein</fullName>
    </recommendedName>
</protein>
<dbReference type="Proteomes" id="UP000239757">
    <property type="component" value="Unassembled WGS sequence"/>
</dbReference>
<dbReference type="Pfam" id="PF01657">
    <property type="entry name" value="Stress-antifung"/>
    <property type="match status" value="1"/>
</dbReference>
<feature type="domain" description="Gnk2-homologous" evidence="6">
    <location>
        <begin position="19"/>
        <end position="123"/>
    </location>
</feature>
<organism evidence="7 8">
    <name type="scientific">Gossypium barbadense</name>
    <name type="common">Sea Island cotton</name>
    <name type="synonym">Hibiscus barbadensis</name>
    <dbReference type="NCBI Taxonomy" id="3634"/>
    <lineage>
        <taxon>Eukaryota</taxon>
        <taxon>Viridiplantae</taxon>
        <taxon>Streptophyta</taxon>
        <taxon>Embryophyta</taxon>
        <taxon>Tracheophyta</taxon>
        <taxon>Spermatophyta</taxon>
        <taxon>Magnoliopsida</taxon>
        <taxon>eudicotyledons</taxon>
        <taxon>Gunneridae</taxon>
        <taxon>Pentapetalae</taxon>
        <taxon>rosids</taxon>
        <taxon>malvids</taxon>
        <taxon>Malvales</taxon>
        <taxon>Malvaceae</taxon>
        <taxon>Malvoideae</taxon>
        <taxon>Gossypium</taxon>
    </lineage>
</organism>
<evidence type="ECO:0000256" key="2">
    <source>
        <dbReference type="ARBA" id="ARBA00022525"/>
    </source>
</evidence>
<keyword evidence="3" id="KW-0732">Signal</keyword>
<evidence type="ECO:0000256" key="3">
    <source>
        <dbReference type="ARBA" id="ARBA00022729"/>
    </source>
</evidence>
<evidence type="ECO:0000259" key="6">
    <source>
        <dbReference type="PROSITE" id="PS51473"/>
    </source>
</evidence>
<dbReference type="PANTHER" id="PTHR32411">
    <property type="entry name" value="CYSTEINE-RICH REPEAT SECRETORY PROTEIN 38-RELATED"/>
    <property type="match status" value="1"/>
</dbReference>
<dbReference type="GO" id="GO:0005576">
    <property type="term" value="C:extracellular region"/>
    <property type="evidence" value="ECO:0007669"/>
    <property type="project" value="UniProtKB-SubCell"/>
</dbReference>
<dbReference type="Gene3D" id="3.30.430.20">
    <property type="entry name" value="Gnk2 domain, C-X8-C-X2-C motif"/>
    <property type="match status" value="2"/>
</dbReference>
<dbReference type="InterPro" id="IPR002902">
    <property type="entry name" value="GNK2"/>
</dbReference>
<dbReference type="InterPro" id="IPR050581">
    <property type="entry name" value="CRR_secretory_protein"/>
</dbReference>
<evidence type="ECO:0000256" key="4">
    <source>
        <dbReference type="ARBA" id="ARBA00022737"/>
    </source>
</evidence>
<dbReference type="PROSITE" id="PS51473">
    <property type="entry name" value="GNK2"/>
    <property type="match status" value="2"/>
</dbReference>
<feature type="domain" description="Gnk2-homologous" evidence="6">
    <location>
        <begin position="129"/>
        <end position="203"/>
    </location>
</feature>